<organism evidence="2 3">
    <name type="scientific">Patagioenas fasciata monilis</name>
    <dbReference type="NCBI Taxonomy" id="372326"/>
    <lineage>
        <taxon>Eukaryota</taxon>
        <taxon>Metazoa</taxon>
        <taxon>Chordata</taxon>
        <taxon>Craniata</taxon>
        <taxon>Vertebrata</taxon>
        <taxon>Euteleostomi</taxon>
        <taxon>Archelosauria</taxon>
        <taxon>Archosauria</taxon>
        <taxon>Dinosauria</taxon>
        <taxon>Saurischia</taxon>
        <taxon>Theropoda</taxon>
        <taxon>Coelurosauria</taxon>
        <taxon>Aves</taxon>
        <taxon>Neognathae</taxon>
        <taxon>Neoaves</taxon>
        <taxon>Columbimorphae</taxon>
        <taxon>Columbiformes</taxon>
        <taxon>Columbidae</taxon>
        <taxon>Patagioenas</taxon>
    </lineage>
</organism>
<dbReference type="AlphaFoldDB" id="A0A1V4KZV6"/>
<feature type="compositionally biased region" description="Acidic residues" evidence="1">
    <location>
        <begin position="56"/>
        <end position="67"/>
    </location>
</feature>
<dbReference type="STRING" id="372326.A0A1V4KZV6"/>
<feature type="compositionally biased region" description="Basic residues" evidence="1">
    <location>
        <begin position="77"/>
        <end position="96"/>
    </location>
</feature>
<proteinExistence type="predicted"/>
<feature type="compositionally biased region" description="Low complexity" evidence="1">
    <location>
        <begin position="105"/>
        <end position="116"/>
    </location>
</feature>
<comment type="caution">
    <text evidence="2">The sequence shown here is derived from an EMBL/GenBank/DDBJ whole genome shotgun (WGS) entry which is preliminary data.</text>
</comment>
<evidence type="ECO:0000313" key="3">
    <source>
        <dbReference type="Proteomes" id="UP000190648"/>
    </source>
</evidence>
<protein>
    <submittedName>
        <fullName evidence="2">Uncharacterized protein</fullName>
    </submittedName>
</protein>
<keyword evidence="3" id="KW-1185">Reference proteome</keyword>
<dbReference type="Proteomes" id="UP000190648">
    <property type="component" value="Unassembled WGS sequence"/>
</dbReference>
<accession>A0A1V4KZV6</accession>
<name>A0A1V4KZV6_PATFA</name>
<sequence>MMAIEGAMGDSWWPWDGDPELLRGLQGALPKKKRGPRKQKENKPGKPRKRKKLVSEDELESERDEFPESGGSDSGGPRKRRRKHRDRKEKKTKRRKKSDEDGGQKVKVVVVWAVGS</sequence>
<dbReference type="EMBL" id="LSYS01001032">
    <property type="protein sequence ID" value="OPJ89912.1"/>
    <property type="molecule type" value="Genomic_DNA"/>
</dbReference>
<feature type="region of interest" description="Disordered" evidence="1">
    <location>
        <begin position="1"/>
        <end position="116"/>
    </location>
</feature>
<gene>
    <name evidence="2" type="ORF">AV530_008797</name>
</gene>
<evidence type="ECO:0000256" key="1">
    <source>
        <dbReference type="SAM" id="MobiDB-lite"/>
    </source>
</evidence>
<reference evidence="2 3" key="1">
    <citation type="submission" date="2016-02" db="EMBL/GenBank/DDBJ databases">
        <title>Band-tailed pigeon sequencing and assembly.</title>
        <authorList>
            <person name="Soares A.E."/>
            <person name="Novak B.J."/>
            <person name="Rice E.S."/>
            <person name="O'Connell B."/>
            <person name="Chang D."/>
            <person name="Weber S."/>
            <person name="Shapiro B."/>
        </authorList>
    </citation>
    <scope>NUCLEOTIDE SEQUENCE [LARGE SCALE GENOMIC DNA]</scope>
    <source>
        <strain evidence="2">BTP2013</strain>
        <tissue evidence="2">Blood</tissue>
    </source>
</reference>
<evidence type="ECO:0000313" key="2">
    <source>
        <dbReference type="EMBL" id="OPJ89912.1"/>
    </source>
</evidence>